<gene>
    <name evidence="1" type="ORF">JQS30_17095</name>
</gene>
<dbReference type="KEGG" id="nav:JQS30_17095"/>
<evidence type="ECO:0000313" key="2">
    <source>
        <dbReference type="Proteomes" id="UP000662939"/>
    </source>
</evidence>
<geneLocation type="plasmid" evidence="1 2">
    <name>p1</name>
</geneLocation>
<dbReference type="RefSeq" id="WP_213173153.1">
    <property type="nucleotide sequence ID" value="NZ_CP070498.1"/>
</dbReference>
<organism evidence="1 2">
    <name type="scientific">Natronoglycomyces albus</name>
    <dbReference type="NCBI Taxonomy" id="2811108"/>
    <lineage>
        <taxon>Bacteria</taxon>
        <taxon>Bacillati</taxon>
        <taxon>Actinomycetota</taxon>
        <taxon>Actinomycetes</taxon>
        <taxon>Glycomycetales</taxon>
        <taxon>Glycomycetaceae</taxon>
        <taxon>Natronoglycomyces</taxon>
    </lineage>
</organism>
<dbReference type="AlphaFoldDB" id="A0A895Y014"/>
<dbReference type="Proteomes" id="UP000662939">
    <property type="component" value="Plasmid p1"/>
</dbReference>
<protein>
    <submittedName>
        <fullName evidence="1">Uncharacterized protein</fullName>
    </submittedName>
</protein>
<name>A0A895Y014_9ACTN</name>
<keyword evidence="2" id="KW-1185">Reference proteome</keyword>
<evidence type="ECO:0000313" key="1">
    <source>
        <dbReference type="EMBL" id="QSB07158.1"/>
    </source>
</evidence>
<keyword evidence="1" id="KW-0614">Plasmid</keyword>
<proteinExistence type="predicted"/>
<accession>A0A895Y014</accession>
<sequence>MDMNPLLKPHEEAYAYILPLRRDHAEQLDLMDWQLVDAVHSTLIAIAKGRAGESMDTTDVGQASKLTDYVEEVHNEIVVRAADEGMTHGQRALAMDVPRSTAQTQLKVARSRKWKRGWLLNAADRAAMYTGSDQHNDDMMAASSLDGTHDCHRCGTEHSGWDNNCSECEHSICCANASADN</sequence>
<dbReference type="EMBL" id="CP070498">
    <property type="protein sequence ID" value="QSB07158.1"/>
    <property type="molecule type" value="Genomic_DNA"/>
</dbReference>
<reference evidence="1" key="1">
    <citation type="submission" date="2021-02" db="EMBL/GenBank/DDBJ databases">
        <title>Natronoglycomyces albus gen. nov., sp. nov, a haloalkaliphilic actinobacterium from a soda solonchak soil.</title>
        <authorList>
            <person name="Sorokin D.Y."/>
            <person name="Khijniak T.V."/>
            <person name="Zakharycheva A.P."/>
            <person name="Boueva O.V."/>
            <person name="Ariskina E.V."/>
            <person name="Hahnke R.L."/>
            <person name="Bunk B."/>
            <person name="Sproer C."/>
            <person name="Schumann P."/>
            <person name="Evtushenko L.I."/>
            <person name="Kublanov I.V."/>
        </authorList>
    </citation>
    <scope>NUCLEOTIDE SEQUENCE</scope>
    <source>
        <strain evidence="1">DSM 106290</strain>
        <plasmid evidence="1">p1</plasmid>
    </source>
</reference>